<feature type="region of interest" description="Disordered" evidence="1">
    <location>
        <begin position="1"/>
        <end position="24"/>
    </location>
</feature>
<evidence type="ECO:0000259" key="2">
    <source>
        <dbReference type="PROSITE" id="PS50943"/>
    </source>
</evidence>
<feature type="domain" description="HTH cro/C1-type" evidence="2">
    <location>
        <begin position="69"/>
        <end position="116"/>
    </location>
</feature>
<gene>
    <name evidence="3" type="ORF">Q2100_05215</name>
</gene>
<dbReference type="CDD" id="cd00093">
    <property type="entry name" value="HTH_XRE"/>
    <property type="match status" value="1"/>
</dbReference>
<reference evidence="3" key="1">
    <citation type="submission" date="2023-07" db="EMBL/GenBank/DDBJ databases">
        <title>Mycolicibacterium sp. nov., a novel bacterial species.</title>
        <authorList>
            <person name="Cao Y."/>
        </authorList>
    </citation>
    <scope>NUCLEOTIDE SEQUENCE</scope>
    <source>
        <strain evidence="3">KC 300</strain>
    </source>
</reference>
<evidence type="ECO:0000256" key="1">
    <source>
        <dbReference type="SAM" id="MobiDB-lite"/>
    </source>
</evidence>
<dbReference type="InterPro" id="IPR010982">
    <property type="entry name" value="Lambda_DNA-bd_dom_sf"/>
</dbReference>
<keyword evidence="4" id="KW-1185">Reference proteome</keyword>
<protein>
    <submittedName>
        <fullName evidence="3">Helix-turn-helix transcriptional regulator</fullName>
    </submittedName>
</protein>
<organism evidence="3 4">
    <name type="scientific">Mycolicibacterium arseniciresistens</name>
    <dbReference type="NCBI Taxonomy" id="3062257"/>
    <lineage>
        <taxon>Bacteria</taxon>
        <taxon>Bacillati</taxon>
        <taxon>Actinomycetota</taxon>
        <taxon>Actinomycetes</taxon>
        <taxon>Mycobacteriales</taxon>
        <taxon>Mycobacteriaceae</taxon>
        <taxon>Mycolicibacterium</taxon>
    </lineage>
</organism>
<dbReference type="InterPro" id="IPR001387">
    <property type="entry name" value="Cro/C1-type_HTH"/>
</dbReference>
<dbReference type="Proteomes" id="UP001168823">
    <property type="component" value="Unassembled WGS sequence"/>
</dbReference>
<dbReference type="Pfam" id="PF13560">
    <property type="entry name" value="HTH_31"/>
    <property type="match status" value="1"/>
</dbReference>
<dbReference type="Gene3D" id="3.30.450.180">
    <property type="match status" value="1"/>
</dbReference>
<dbReference type="SUPFAM" id="SSF47413">
    <property type="entry name" value="lambda repressor-like DNA-binding domains"/>
    <property type="match status" value="1"/>
</dbReference>
<comment type="caution">
    <text evidence="3">The sequence shown here is derived from an EMBL/GenBank/DDBJ whole genome shotgun (WGS) entry which is preliminary data.</text>
</comment>
<evidence type="ECO:0000313" key="3">
    <source>
        <dbReference type="EMBL" id="MDO3635141.1"/>
    </source>
</evidence>
<dbReference type="InterPro" id="IPR041413">
    <property type="entry name" value="MLTR_LBD"/>
</dbReference>
<name>A0ABT8UDA2_9MYCO</name>
<proteinExistence type="predicted"/>
<dbReference type="Pfam" id="PF17765">
    <property type="entry name" value="MLTR_LBD"/>
    <property type="match status" value="1"/>
</dbReference>
<dbReference type="PROSITE" id="PS50943">
    <property type="entry name" value="HTH_CROC1"/>
    <property type="match status" value="1"/>
</dbReference>
<dbReference type="Gene3D" id="1.10.260.40">
    <property type="entry name" value="lambda repressor-like DNA-binding domains"/>
    <property type="match status" value="1"/>
</dbReference>
<dbReference type="PANTHER" id="PTHR35010">
    <property type="entry name" value="BLL4672 PROTEIN-RELATED"/>
    <property type="match status" value="1"/>
</dbReference>
<dbReference type="PANTHER" id="PTHR35010:SF2">
    <property type="entry name" value="BLL4672 PROTEIN"/>
    <property type="match status" value="1"/>
</dbReference>
<sequence>MLNTADGGAAARDTHLERAPIVGRAARQDRQYPVEMADDTLGAFLRARRNAAAADTYPFATLTGRRVPGLRREEVAELAGLSTDYYVRLEQGREKHPSEQVVEALAAALKLNQHQSDHLRLLAGLAPQVIPSTASVDPTLNHMLDAWDGAAAFILDPLLNFTQLNPLATALCSSFADHTNLVRNVFLDPAGKRFFVDWTRAAESSVGSLRATMHQHHSARERDALVAELRADDEFDRLWQKYDISPKTQETKLLRHEQAGEILINFHAFQVMSAPGQQLVVYQPEPGSISEARLLSLRDRSRPGSAHLSGAEVAS</sequence>
<dbReference type="SMART" id="SM00530">
    <property type="entry name" value="HTH_XRE"/>
    <property type="match status" value="1"/>
</dbReference>
<evidence type="ECO:0000313" key="4">
    <source>
        <dbReference type="Proteomes" id="UP001168823"/>
    </source>
</evidence>
<dbReference type="EMBL" id="JAUMSQ010000021">
    <property type="protein sequence ID" value="MDO3635141.1"/>
    <property type="molecule type" value="Genomic_DNA"/>
</dbReference>
<accession>A0ABT8UDA2</accession>
<dbReference type="RefSeq" id="WP_302913106.1">
    <property type="nucleotide sequence ID" value="NZ_JAUMSQ010000021.1"/>
</dbReference>